<dbReference type="Proteomes" id="UP000324222">
    <property type="component" value="Unassembled WGS sequence"/>
</dbReference>
<protein>
    <submittedName>
        <fullName evidence="1">Uncharacterized protein</fullName>
    </submittedName>
</protein>
<dbReference type="AlphaFoldDB" id="A0A5B7CER8"/>
<reference evidence="1 2" key="1">
    <citation type="submission" date="2019-05" db="EMBL/GenBank/DDBJ databases">
        <title>Another draft genome of Portunus trituberculatus and its Hox gene families provides insights of decapod evolution.</title>
        <authorList>
            <person name="Jeong J.-H."/>
            <person name="Song I."/>
            <person name="Kim S."/>
            <person name="Choi T."/>
            <person name="Kim D."/>
            <person name="Ryu S."/>
            <person name="Kim W."/>
        </authorList>
    </citation>
    <scope>NUCLEOTIDE SEQUENCE [LARGE SCALE GENOMIC DNA]</scope>
    <source>
        <tissue evidence="1">Muscle</tissue>
    </source>
</reference>
<evidence type="ECO:0000313" key="1">
    <source>
        <dbReference type="EMBL" id="MPC07728.1"/>
    </source>
</evidence>
<evidence type="ECO:0000313" key="2">
    <source>
        <dbReference type="Proteomes" id="UP000324222"/>
    </source>
</evidence>
<gene>
    <name evidence="1" type="ORF">E2C01_000294</name>
</gene>
<name>A0A5B7CER8_PORTR</name>
<keyword evidence="2" id="KW-1185">Reference proteome</keyword>
<organism evidence="1 2">
    <name type="scientific">Portunus trituberculatus</name>
    <name type="common">Swimming crab</name>
    <name type="synonym">Neptunus trituberculatus</name>
    <dbReference type="NCBI Taxonomy" id="210409"/>
    <lineage>
        <taxon>Eukaryota</taxon>
        <taxon>Metazoa</taxon>
        <taxon>Ecdysozoa</taxon>
        <taxon>Arthropoda</taxon>
        <taxon>Crustacea</taxon>
        <taxon>Multicrustacea</taxon>
        <taxon>Malacostraca</taxon>
        <taxon>Eumalacostraca</taxon>
        <taxon>Eucarida</taxon>
        <taxon>Decapoda</taxon>
        <taxon>Pleocyemata</taxon>
        <taxon>Brachyura</taxon>
        <taxon>Eubrachyura</taxon>
        <taxon>Portunoidea</taxon>
        <taxon>Portunidae</taxon>
        <taxon>Portuninae</taxon>
        <taxon>Portunus</taxon>
    </lineage>
</organism>
<dbReference type="EMBL" id="VSRR010000007">
    <property type="protein sequence ID" value="MPC07728.1"/>
    <property type="molecule type" value="Genomic_DNA"/>
</dbReference>
<sequence>MQEENEESNDNKKGLLQHEDRRELVVESEILDVTFHQVVLCDRDDRTTHCVQVGVVDSVRKAFHWESDISDSIKSTPVQYNLLKSNVTNSLWQDDVAVVLPLVIIARERSLESGTGVKDVKSLLHSNVPPVRHLNGPLQLADHQESCTHHSEAGHTFIGTISDGGVSVGGGLEAGVRLNIWGGKGDSGGLRGGGVGGEHVVVASVAHQLLLPLLDVGRVWLQQLCHDHFHLHLWKAGLLTSSVKDTPGYTCQDGYCVMPHNTPIRIPKEQEFSLQILLLQIPFI</sequence>
<comment type="caution">
    <text evidence="1">The sequence shown here is derived from an EMBL/GenBank/DDBJ whole genome shotgun (WGS) entry which is preliminary data.</text>
</comment>
<accession>A0A5B7CER8</accession>
<proteinExistence type="predicted"/>